<evidence type="ECO:0000256" key="4">
    <source>
        <dbReference type="ARBA" id="ARBA00022999"/>
    </source>
</evidence>
<dbReference type="InterPro" id="IPR036860">
    <property type="entry name" value="SH2_dom_sf"/>
</dbReference>
<dbReference type="InterPro" id="IPR036036">
    <property type="entry name" value="SOCS_box-like_dom_sf"/>
</dbReference>
<feature type="compositionally biased region" description="Basic and acidic residues" evidence="6">
    <location>
        <begin position="157"/>
        <end position="166"/>
    </location>
</feature>
<feature type="domain" description="SOCS box" evidence="8">
    <location>
        <begin position="355"/>
        <end position="401"/>
    </location>
</feature>
<evidence type="ECO:0000313" key="9">
    <source>
        <dbReference type="EMBL" id="CAG6663336.1"/>
    </source>
</evidence>
<evidence type="ECO:0000256" key="5">
    <source>
        <dbReference type="PROSITE-ProRule" id="PRU00191"/>
    </source>
</evidence>
<evidence type="ECO:0000259" key="7">
    <source>
        <dbReference type="PROSITE" id="PS50001"/>
    </source>
</evidence>
<proteinExistence type="predicted"/>
<keyword evidence="2" id="KW-0734">Signal transduction inhibitor</keyword>
<keyword evidence="3" id="KW-0833">Ubl conjugation pathway</keyword>
<dbReference type="InterPro" id="IPR001496">
    <property type="entry name" value="SOCS_box"/>
</dbReference>
<dbReference type="AlphaFoldDB" id="A0A8D8S5D4"/>
<protein>
    <submittedName>
        <fullName evidence="9">Cytokine-inducible SH2-containing protein</fullName>
    </submittedName>
</protein>
<dbReference type="CDD" id="cd09923">
    <property type="entry name" value="SH2_SOCS_family"/>
    <property type="match status" value="1"/>
</dbReference>
<dbReference type="EMBL" id="HBUF01204950">
    <property type="protein sequence ID" value="CAG6663336.1"/>
    <property type="molecule type" value="Transcribed_RNA"/>
</dbReference>
<keyword evidence="4 5" id="KW-0727">SH2 domain</keyword>
<evidence type="ECO:0000259" key="8">
    <source>
        <dbReference type="PROSITE" id="PS50225"/>
    </source>
</evidence>
<dbReference type="Gene3D" id="3.30.505.10">
    <property type="entry name" value="SH2 domain"/>
    <property type="match status" value="1"/>
</dbReference>
<dbReference type="InterPro" id="IPR000980">
    <property type="entry name" value="SH2"/>
</dbReference>
<dbReference type="GO" id="GO:0046854">
    <property type="term" value="P:phosphatidylinositol phosphate biosynthetic process"/>
    <property type="evidence" value="ECO:0007669"/>
    <property type="project" value="TreeGrafter"/>
</dbReference>
<feature type="region of interest" description="Disordered" evidence="6">
    <location>
        <begin position="144"/>
        <end position="166"/>
    </location>
</feature>
<sequence length="402" mass="45215">MLTSTFCPKCNHQLILPPPEPSPFYPNHLASPPPNNSTHLLQDCSKSMIPPLQDCNKPMIHTTLQDCSKPMIHPLQNCSKQMIPPLQDCSKATFQPFRDCSNVVVNVEVSLKLELPQRCLPDNVTVVSKALQCGGGIVTSADNLENIDTPPTPSATHLERHPSDGRHVRSIESTYPIGADENRSFGLATRSSSTNNTNVIRLNQCGLSVTAMPLNIPMSREICQRDLDTLGATVKALRLSGFYYESLSQQKALELLTNKSPGTFLVRNSSNPQHIFALSVQTMKGPTSVRLNYLNGLFYFDCDDHLHDKIAKFPCVLQLIEHYIRNASRSLSSGRNEKQQVWLDYFTRKYYSKILLVKPARKEIPKLQHLCRSSIFRNNVQVSSHSIPFSLVCYLKEYPYFV</sequence>
<evidence type="ECO:0000256" key="2">
    <source>
        <dbReference type="ARBA" id="ARBA00022700"/>
    </source>
</evidence>
<dbReference type="SUPFAM" id="SSF55550">
    <property type="entry name" value="SH2 domain"/>
    <property type="match status" value="1"/>
</dbReference>
<dbReference type="SUPFAM" id="SSF158235">
    <property type="entry name" value="SOCS box-like"/>
    <property type="match status" value="1"/>
</dbReference>
<dbReference type="PANTHER" id="PTHR10155">
    <property type="entry name" value="PHOSPHATIDYLINOSITOL 3-KINASE REGULATORY SUBUNIT"/>
    <property type="match status" value="1"/>
</dbReference>
<evidence type="ECO:0000256" key="6">
    <source>
        <dbReference type="SAM" id="MobiDB-lite"/>
    </source>
</evidence>
<accession>A0A8D8S5D4</accession>
<dbReference type="GO" id="GO:0035556">
    <property type="term" value="P:intracellular signal transduction"/>
    <property type="evidence" value="ECO:0007669"/>
    <property type="project" value="InterPro"/>
</dbReference>
<dbReference type="GO" id="GO:0005942">
    <property type="term" value="C:phosphatidylinositol 3-kinase complex"/>
    <property type="evidence" value="ECO:0007669"/>
    <property type="project" value="TreeGrafter"/>
</dbReference>
<dbReference type="Pfam" id="PF00017">
    <property type="entry name" value="SH2"/>
    <property type="match status" value="1"/>
</dbReference>
<reference evidence="9" key="1">
    <citation type="submission" date="2021-05" db="EMBL/GenBank/DDBJ databases">
        <authorList>
            <person name="Alioto T."/>
            <person name="Alioto T."/>
            <person name="Gomez Garrido J."/>
        </authorList>
    </citation>
    <scope>NUCLEOTIDE SEQUENCE</scope>
</reference>
<dbReference type="GO" id="GO:0009968">
    <property type="term" value="P:negative regulation of signal transduction"/>
    <property type="evidence" value="ECO:0007669"/>
    <property type="project" value="UniProtKB-KW"/>
</dbReference>
<evidence type="ECO:0000256" key="1">
    <source>
        <dbReference type="ARBA" id="ARBA00022604"/>
    </source>
</evidence>
<dbReference type="EMBL" id="HBUF01204949">
    <property type="protein sequence ID" value="CAG6663334.1"/>
    <property type="molecule type" value="Transcribed_RNA"/>
</dbReference>
<dbReference type="PANTHER" id="PTHR10155:SF16">
    <property type="entry name" value="SUPPRESSOR OF CYTOKINE SIGNALING 2"/>
    <property type="match status" value="1"/>
</dbReference>
<keyword evidence="1" id="KW-0341">Growth regulation</keyword>
<dbReference type="SMART" id="SM00252">
    <property type="entry name" value="SH2"/>
    <property type="match status" value="1"/>
</dbReference>
<feature type="domain" description="SH2" evidence="7">
    <location>
        <begin position="242"/>
        <end position="360"/>
    </location>
</feature>
<dbReference type="PROSITE" id="PS50225">
    <property type="entry name" value="SOCS"/>
    <property type="match status" value="1"/>
</dbReference>
<dbReference type="GO" id="GO:0046935">
    <property type="term" value="F:1-phosphatidylinositol-3-kinase regulator activity"/>
    <property type="evidence" value="ECO:0007669"/>
    <property type="project" value="TreeGrafter"/>
</dbReference>
<dbReference type="PROSITE" id="PS50001">
    <property type="entry name" value="SH2"/>
    <property type="match status" value="1"/>
</dbReference>
<evidence type="ECO:0000256" key="3">
    <source>
        <dbReference type="ARBA" id="ARBA00022786"/>
    </source>
</evidence>
<organism evidence="9">
    <name type="scientific">Cacopsylla melanoneura</name>
    <dbReference type="NCBI Taxonomy" id="428564"/>
    <lineage>
        <taxon>Eukaryota</taxon>
        <taxon>Metazoa</taxon>
        <taxon>Ecdysozoa</taxon>
        <taxon>Arthropoda</taxon>
        <taxon>Hexapoda</taxon>
        <taxon>Insecta</taxon>
        <taxon>Pterygota</taxon>
        <taxon>Neoptera</taxon>
        <taxon>Paraneoptera</taxon>
        <taxon>Hemiptera</taxon>
        <taxon>Sternorrhyncha</taxon>
        <taxon>Psylloidea</taxon>
        <taxon>Psyllidae</taxon>
        <taxon>Psyllinae</taxon>
        <taxon>Cacopsylla</taxon>
    </lineage>
</organism>
<name>A0A8D8S5D4_9HEMI</name>